<dbReference type="Pfam" id="PF24764">
    <property type="entry name" value="rva_4"/>
    <property type="match status" value="1"/>
</dbReference>
<evidence type="ECO:0000313" key="4">
    <source>
        <dbReference type="Proteomes" id="UP000320762"/>
    </source>
</evidence>
<dbReference type="STRING" id="97359.A0A550BUX9"/>
<accession>A0A550BUX9</accession>
<dbReference type="Proteomes" id="UP000320762">
    <property type="component" value="Unassembled WGS sequence"/>
</dbReference>
<reference evidence="3 4" key="1">
    <citation type="journal article" date="2019" name="New Phytol.">
        <title>Comparative genomics reveals unique wood-decay strategies and fruiting body development in the Schizophyllaceae.</title>
        <authorList>
            <person name="Almasi E."/>
            <person name="Sahu N."/>
            <person name="Krizsan K."/>
            <person name="Balint B."/>
            <person name="Kovacs G.M."/>
            <person name="Kiss B."/>
            <person name="Cseklye J."/>
            <person name="Drula E."/>
            <person name="Henrissat B."/>
            <person name="Nagy I."/>
            <person name="Chovatia M."/>
            <person name="Adam C."/>
            <person name="LaButti K."/>
            <person name="Lipzen A."/>
            <person name="Riley R."/>
            <person name="Grigoriev I.V."/>
            <person name="Nagy L.G."/>
        </authorList>
    </citation>
    <scope>NUCLEOTIDE SEQUENCE [LARGE SCALE GENOMIC DNA]</scope>
    <source>
        <strain evidence="3 4">NL-1724</strain>
    </source>
</reference>
<dbReference type="OrthoDB" id="3353107at2759"/>
<keyword evidence="4" id="KW-1185">Reference proteome</keyword>
<feature type="domain" description="Integrase core" evidence="2">
    <location>
        <begin position="25"/>
        <end position="103"/>
    </location>
</feature>
<comment type="caution">
    <text evidence="3">The sequence shown here is derived from an EMBL/GenBank/DDBJ whole genome shotgun (WGS) entry which is preliminary data.</text>
</comment>
<sequence length="270" mass="31302">MWGRSVVYALSFLTTGSNSCLSSGTRNTKIERRWGDIGTQVARPWKAFYYRLEDLHGLDPNVPAHLWVLHQLFLEEMQDDMDAFVHNWNHHPVSRSGHNMSPLDRRLLSEREQGVYLDEFQDVHPDVLAEYLNVNPPKSRSHTSRRTEKEASKEVPDIQEIEAMIKEQQAVNLRHDAIPVADHRCPFQTEEDLDLWRSVLSRLREEKPVVTGLGVAPEEWEGGVYPDYRTLKVGKKYVDIPLPMDVWYPRSALWASGIKAMEQILNKDYL</sequence>
<dbReference type="InterPro" id="IPR058913">
    <property type="entry name" value="Integrase_dom_put"/>
</dbReference>
<evidence type="ECO:0000259" key="2">
    <source>
        <dbReference type="Pfam" id="PF24764"/>
    </source>
</evidence>
<protein>
    <recommendedName>
        <fullName evidence="2">Integrase core domain-containing protein</fullName>
    </recommendedName>
</protein>
<organism evidence="3 4">
    <name type="scientific">Schizophyllum amplum</name>
    <dbReference type="NCBI Taxonomy" id="97359"/>
    <lineage>
        <taxon>Eukaryota</taxon>
        <taxon>Fungi</taxon>
        <taxon>Dikarya</taxon>
        <taxon>Basidiomycota</taxon>
        <taxon>Agaricomycotina</taxon>
        <taxon>Agaricomycetes</taxon>
        <taxon>Agaricomycetidae</taxon>
        <taxon>Agaricales</taxon>
        <taxon>Schizophyllaceae</taxon>
        <taxon>Schizophyllum</taxon>
    </lineage>
</organism>
<dbReference type="EMBL" id="VDMD01000072">
    <property type="protein sequence ID" value="TRM56344.1"/>
    <property type="molecule type" value="Genomic_DNA"/>
</dbReference>
<feature type="region of interest" description="Disordered" evidence="1">
    <location>
        <begin position="134"/>
        <end position="155"/>
    </location>
</feature>
<proteinExistence type="predicted"/>
<dbReference type="AlphaFoldDB" id="A0A550BUX9"/>
<feature type="compositionally biased region" description="Basic and acidic residues" evidence="1">
    <location>
        <begin position="145"/>
        <end position="155"/>
    </location>
</feature>
<gene>
    <name evidence="3" type="ORF">BD626DRAFT_414188</name>
</gene>
<name>A0A550BUX9_9AGAR</name>
<evidence type="ECO:0000256" key="1">
    <source>
        <dbReference type="SAM" id="MobiDB-lite"/>
    </source>
</evidence>
<evidence type="ECO:0000313" key="3">
    <source>
        <dbReference type="EMBL" id="TRM56344.1"/>
    </source>
</evidence>